<dbReference type="InterPro" id="IPR028081">
    <property type="entry name" value="Leu-bd"/>
</dbReference>
<dbReference type="EMBL" id="CP102845">
    <property type="protein sequence ID" value="UVF19304.1"/>
    <property type="molecule type" value="Genomic_DNA"/>
</dbReference>
<dbReference type="InterPro" id="IPR000709">
    <property type="entry name" value="Leu_Ile_Val-bd"/>
</dbReference>
<proteinExistence type="inferred from homology"/>
<sequence>MAIKHLRMLLLSTALLIGSAPAFAQIRIAVAGPMTGSSATFGDQMKNGAQAAADAVNASGGVLGQQLEIVAMDDACDPKQAVSVANKVVGEGIKLVFGHFCSGSTLPASEVYDEAGITSITVSSNPKVTERGMKTIFRITGRDDQQGPTAADYVIKNLSGKKIALVHDKSPFGTGLVGEVKKKLAEGKQSVVVEAGINPGEKDYTALITRLKTAGVEVLFFGGYHAEAGLILRQAADQGLKLQLIGGDPISTQELLSIAGPAAEGTLFTFGPDPRKDPAATDVVKEMRAKNIEPEGYVLYAYAAVQVLADALKKAGKVDGPAVAKAIAANTVPTVAGPIGFDAKGDNKQPGFVVYQWKGGKADYAPGT</sequence>
<feature type="chain" id="PRO_5047076232" evidence="5">
    <location>
        <begin position="25"/>
        <end position="368"/>
    </location>
</feature>
<dbReference type="Pfam" id="PF13458">
    <property type="entry name" value="Peripla_BP_6"/>
    <property type="match status" value="1"/>
</dbReference>
<evidence type="ECO:0000256" key="1">
    <source>
        <dbReference type="ARBA" id="ARBA00010062"/>
    </source>
</evidence>
<organism evidence="7 8">
    <name type="scientific">Microvirga terrae</name>
    <dbReference type="NCBI Taxonomy" id="2740529"/>
    <lineage>
        <taxon>Bacteria</taxon>
        <taxon>Pseudomonadati</taxon>
        <taxon>Pseudomonadota</taxon>
        <taxon>Alphaproteobacteria</taxon>
        <taxon>Hyphomicrobiales</taxon>
        <taxon>Methylobacteriaceae</taxon>
        <taxon>Microvirga</taxon>
    </lineage>
</organism>
<evidence type="ECO:0000313" key="8">
    <source>
        <dbReference type="Proteomes" id="UP001017257"/>
    </source>
</evidence>
<protein>
    <submittedName>
        <fullName evidence="7">Branched-chain amino acid ABC transporter substrate-binding protein</fullName>
    </submittedName>
</protein>
<keyword evidence="3 5" id="KW-0732">Signal</keyword>
<keyword evidence="2" id="KW-0813">Transport</keyword>
<dbReference type="InterPro" id="IPR028082">
    <property type="entry name" value="Peripla_BP_I"/>
</dbReference>
<name>A0ABY5RQW6_9HYPH</name>
<evidence type="ECO:0000256" key="5">
    <source>
        <dbReference type="SAM" id="SignalP"/>
    </source>
</evidence>
<accession>A0ABY5RQW6</accession>
<feature type="domain" description="Leucine-binding protein" evidence="6">
    <location>
        <begin position="25"/>
        <end position="360"/>
    </location>
</feature>
<dbReference type="PANTHER" id="PTHR47151">
    <property type="entry name" value="LEU/ILE/VAL-BINDING ABC TRANSPORTER SUBUNIT"/>
    <property type="match status" value="1"/>
</dbReference>
<keyword evidence="4" id="KW-0029">Amino-acid transport</keyword>
<dbReference type="RefSeq" id="WP_173949339.1">
    <property type="nucleotide sequence ID" value="NZ_CP102845.1"/>
</dbReference>
<gene>
    <name evidence="7" type="ORF">HPT29_023215</name>
</gene>
<dbReference type="Gene3D" id="3.40.50.2300">
    <property type="match status" value="2"/>
</dbReference>
<keyword evidence="8" id="KW-1185">Reference proteome</keyword>
<dbReference type="Proteomes" id="UP001017257">
    <property type="component" value="Chromosome"/>
</dbReference>
<evidence type="ECO:0000256" key="2">
    <source>
        <dbReference type="ARBA" id="ARBA00022448"/>
    </source>
</evidence>
<evidence type="ECO:0000256" key="4">
    <source>
        <dbReference type="ARBA" id="ARBA00022970"/>
    </source>
</evidence>
<reference evidence="7" key="1">
    <citation type="submission" date="2022-08" db="EMBL/GenBank/DDBJ databases">
        <title>Microvirga terrae sp. nov., isolated from soil.</title>
        <authorList>
            <person name="Kim K.H."/>
            <person name="Seo Y.L."/>
            <person name="Kim J.M."/>
            <person name="Lee J.K."/>
            <person name="Han D.M."/>
            <person name="Jeon C.O."/>
        </authorList>
    </citation>
    <scope>NUCLEOTIDE SEQUENCE</scope>
    <source>
        <strain evidence="7">R24</strain>
    </source>
</reference>
<dbReference type="CDD" id="cd06342">
    <property type="entry name" value="PBP1_ABC_LIVBP-like"/>
    <property type="match status" value="1"/>
</dbReference>
<evidence type="ECO:0000256" key="3">
    <source>
        <dbReference type="ARBA" id="ARBA00022729"/>
    </source>
</evidence>
<evidence type="ECO:0000313" key="7">
    <source>
        <dbReference type="EMBL" id="UVF19304.1"/>
    </source>
</evidence>
<dbReference type="SUPFAM" id="SSF53822">
    <property type="entry name" value="Periplasmic binding protein-like I"/>
    <property type="match status" value="1"/>
</dbReference>
<comment type="similarity">
    <text evidence="1">Belongs to the leucine-binding protein family.</text>
</comment>
<dbReference type="PRINTS" id="PR00337">
    <property type="entry name" value="LEUILEVALBP"/>
</dbReference>
<dbReference type="PANTHER" id="PTHR47151:SF2">
    <property type="entry name" value="AMINO ACID BINDING PROTEIN"/>
    <property type="match status" value="1"/>
</dbReference>
<feature type="signal peptide" evidence="5">
    <location>
        <begin position="1"/>
        <end position="24"/>
    </location>
</feature>
<evidence type="ECO:0000259" key="6">
    <source>
        <dbReference type="Pfam" id="PF13458"/>
    </source>
</evidence>